<dbReference type="Pfam" id="PF01420">
    <property type="entry name" value="Methylase_S"/>
    <property type="match status" value="1"/>
</dbReference>
<dbReference type="AlphaFoldDB" id="C5BEB3"/>
<evidence type="ECO:0000256" key="4">
    <source>
        <dbReference type="SAM" id="Coils"/>
    </source>
</evidence>
<reference evidence="7" key="1">
    <citation type="submission" date="2009-03" db="EMBL/GenBank/DDBJ databases">
        <title>Complete genome sequence of Edwardsiella ictaluri 93-146.</title>
        <authorList>
            <person name="Williams M.L."/>
            <person name="Gillaspy A.F."/>
            <person name="Dyer D.W."/>
            <person name="Thune R.L."/>
            <person name="Waldbieser G.C."/>
            <person name="Schuster S.C."/>
            <person name="Gipson J."/>
            <person name="Zaitshik J."/>
            <person name="Landry C."/>
            <person name="Lawrence M.L."/>
        </authorList>
    </citation>
    <scope>NUCLEOTIDE SEQUENCE [LARGE SCALE GENOMIC DNA]</scope>
    <source>
        <strain evidence="7">93-146</strain>
    </source>
</reference>
<proteinExistence type="inferred from homology"/>
<evidence type="ECO:0000313" key="6">
    <source>
        <dbReference type="EMBL" id="ACR69674.1"/>
    </source>
</evidence>
<name>C5BEB3_EDWI9</name>
<dbReference type="InterPro" id="IPR051212">
    <property type="entry name" value="Type-I_RE_S_subunit"/>
</dbReference>
<dbReference type="GO" id="GO:0003677">
    <property type="term" value="F:DNA binding"/>
    <property type="evidence" value="ECO:0007669"/>
    <property type="project" value="UniProtKB-KW"/>
</dbReference>
<dbReference type="Gene3D" id="3.90.220.20">
    <property type="entry name" value="DNA methylase specificity domains"/>
    <property type="match status" value="2"/>
</dbReference>
<reference evidence="6 7" key="2">
    <citation type="journal article" date="2012" name="J. Bacteriol.">
        <title>Genome Sequence of Edwardsiella ictaluri 93-146, a Strain Associated with a Natural Channel Catfish Outbreak of Enteric Septicemia of Catfish.</title>
        <authorList>
            <person name="Williams M.L."/>
            <person name="Gillaspy A.F."/>
            <person name="Dyer D.W."/>
            <person name="Thune R.L."/>
            <person name="Waldbieser G.C."/>
            <person name="Schuster S.C."/>
            <person name="Gipson J."/>
            <person name="Zaitshik J."/>
            <person name="Landry C."/>
            <person name="Banes M.M."/>
            <person name="Lawrence M.L."/>
        </authorList>
    </citation>
    <scope>NUCLEOTIDE SEQUENCE [LARGE SCALE GENOMIC DNA]</scope>
    <source>
        <strain evidence="6 7">93-146</strain>
    </source>
</reference>
<dbReference type="KEGG" id="eic:NT01EI_2504"/>
<dbReference type="Proteomes" id="UP000001485">
    <property type="component" value="Chromosome"/>
</dbReference>
<dbReference type="InterPro" id="IPR044946">
    <property type="entry name" value="Restrct_endonuc_typeI_TRD_sf"/>
</dbReference>
<keyword evidence="2" id="KW-0680">Restriction system</keyword>
<dbReference type="GeneID" id="69539418"/>
<dbReference type="PATRIC" id="fig|634503.3.peg.2226"/>
<keyword evidence="3" id="KW-0238">DNA-binding</keyword>
<dbReference type="HOGENOM" id="CLU_021095_1_2_6"/>
<dbReference type="InterPro" id="IPR000055">
    <property type="entry name" value="Restrct_endonuc_typeI_TRD"/>
</dbReference>
<comment type="similarity">
    <text evidence="1">Belongs to the type-I restriction system S methylase family.</text>
</comment>
<dbReference type="PANTHER" id="PTHR43140">
    <property type="entry name" value="TYPE-1 RESTRICTION ENZYME ECOKI SPECIFICITY PROTEIN"/>
    <property type="match status" value="1"/>
</dbReference>
<dbReference type="SUPFAM" id="SSF116734">
    <property type="entry name" value="DNA methylase specificity domain"/>
    <property type="match status" value="2"/>
</dbReference>
<gene>
    <name evidence="6" type="ordered locus">NT01EI_2504</name>
</gene>
<evidence type="ECO:0000313" key="7">
    <source>
        <dbReference type="Proteomes" id="UP000001485"/>
    </source>
</evidence>
<organism evidence="6 7">
    <name type="scientific">Edwardsiella ictaluri (strain 93-146)</name>
    <dbReference type="NCBI Taxonomy" id="634503"/>
    <lineage>
        <taxon>Bacteria</taxon>
        <taxon>Pseudomonadati</taxon>
        <taxon>Pseudomonadota</taxon>
        <taxon>Gammaproteobacteria</taxon>
        <taxon>Enterobacterales</taxon>
        <taxon>Hafniaceae</taxon>
        <taxon>Edwardsiella</taxon>
    </lineage>
</organism>
<dbReference type="REBASE" id="20988">
    <property type="entry name" value="S.EicORF2505P"/>
</dbReference>
<feature type="coiled-coil region" evidence="4">
    <location>
        <begin position="190"/>
        <end position="217"/>
    </location>
</feature>
<evidence type="ECO:0000256" key="1">
    <source>
        <dbReference type="ARBA" id="ARBA00010923"/>
    </source>
</evidence>
<dbReference type="Gene3D" id="1.10.287.1120">
    <property type="entry name" value="Bipartite methylase S protein"/>
    <property type="match status" value="1"/>
</dbReference>
<evidence type="ECO:0000259" key="5">
    <source>
        <dbReference type="Pfam" id="PF01420"/>
    </source>
</evidence>
<protein>
    <submittedName>
        <fullName evidence="6">Type I restriction modification DNA specificity domain protein, putative</fullName>
    </submittedName>
</protein>
<dbReference type="RefSeq" id="WP_015871786.1">
    <property type="nucleotide sequence ID" value="NC_012779.2"/>
</dbReference>
<keyword evidence="4" id="KW-0175">Coiled coil</keyword>
<evidence type="ECO:0000256" key="2">
    <source>
        <dbReference type="ARBA" id="ARBA00022747"/>
    </source>
</evidence>
<dbReference type="EMBL" id="CP001600">
    <property type="protein sequence ID" value="ACR69674.1"/>
    <property type="molecule type" value="Genomic_DNA"/>
</dbReference>
<sequence length="435" mass="49054">MTLTAMPKYDTYKNSGVEWIEQVPEGWGLVKIKNYADVFNGDSLNDKQKAKYESEDQSHRSYISSKDIDVNYSKINYQNGLRIPKGSSYKVCPSNSTLMCIEGGSAGKKIAYTNQEVCFVNKLACFLASKRIDSHFLYYYLSSVTFKSQFFNSMTGLIGGVSISAIKNFWLVLPSPTEQVAIASFLSKKLSQIDEAITTKEQQISLLKERKQILIQQAATQGLDPCVPMKDSGVDWIGKIPEHWQVIRFKNLFSQSRIPVRKEDGVVTSYRDGQVTLRSNRRLDGYTEAIIEGGYQGIRKGQLVLNSMDAFEGAIGVSESDGKCTPEYVICDPVRADVSQYYFAYLLREMALAKYIQVICNAVRQRAVRIRFNNLASRFMVLPPSDEQEKIVEFIESEKGKINKGVEHLKGQIEKLKEYKTTLINSAVTGKIKVV</sequence>
<accession>C5BEB3</accession>
<dbReference type="PANTHER" id="PTHR43140:SF1">
    <property type="entry name" value="TYPE I RESTRICTION ENZYME ECOKI SPECIFICITY SUBUNIT"/>
    <property type="match status" value="1"/>
</dbReference>
<feature type="domain" description="Type I restriction modification DNA specificity" evidence="5">
    <location>
        <begin position="24"/>
        <end position="204"/>
    </location>
</feature>
<dbReference type="GO" id="GO:0009307">
    <property type="term" value="P:DNA restriction-modification system"/>
    <property type="evidence" value="ECO:0007669"/>
    <property type="project" value="UniProtKB-KW"/>
</dbReference>
<evidence type="ECO:0000256" key="3">
    <source>
        <dbReference type="ARBA" id="ARBA00023125"/>
    </source>
</evidence>